<accession>A0A846R3V5</accession>
<keyword evidence="1" id="KW-0812">Transmembrane</keyword>
<name>A0A846R3V5_9FLAO</name>
<feature type="transmembrane region" description="Helical" evidence="1">
    <location>
        <begin position="21"/>
        <end position="42"/>
    </location>
</feature>
<reference evidence="2 3" key="1">
    <citation type="submission" date="2020-03" db="EMBL/GenBank/DDBJ databases">
        <title>Genomic Encyclopedia of Type Strains, Phase IV (KMG-IV): sequencing the most valuable type-strain genomes for metagenomic binning, comparative biology and taxonomic classification.</title>
        <authorList>
            <person name="Goeker M."/>
        </authorList>
    </citation>
    <scope>NUCLEOTIDE SEQUENCE [LARGE SCALE GENOMIC DNA]</scope>
    <source>
        <strain evidence="2 3">DSM 29762</strain>
    </source>
</reference>
<comment type="caution">
    <text evidence="2">The sequence shown here is derived from an EMBL/GenBank/DDBJ whole genome shotgun (WGS) entry which is preliminary data.</text>
</comment>
<keyword evidence="1" id="KW-0472">Membrane</keyword>
<evidence type="ECO:0000313" key="2">
    <source>
        <dbReference type="EMBL" id="NJB72034.1"/>
    </source>
</evidence>
<protein>
    <submittedName>
        <fullName evidence="2">Uncharacterized protein</fullName>
    </submittedName>
</protein>
<evidence type="ECO:0000256" key="1">
    <source>
        <dbReference type="SAM" id="Phobius"/>
    </source>
</evidence>
<keyword evidence="3" id="KW-1185">Reference proteome</keyword>
<sequence length="241" mass="28241">MIKFFRKIRQNLLSENKFSKYLIYAIGEIILVVIGILIALSINNWNNENQEKNKLVDSYKSIVDEIEFVSPIVEYQYARNDSTIVYIQKSLNLLDNNNYDSINELNFNLKGLTRLARLKYDFPVALGFIEKTNPEIIKNKKLLKLLQDFKSQLTFLDVYQTYMVDSFHNLISPYTMKNLKFSEKNNTVELTQKEHLIDNLELTNLLNLKLETDKGSSNRLTKLINTMVELKSEIKNELNKK</sequence>
<proteinExistence type="predicted"/>
<dbReference type="RefSeq" id="WP_167964510.1">
    <property type="nucleotide sequence ID" value="NZ_JAATJJ010000002.1"/>
</dbReference>
<evidence type="ECO:0000313" key="3">
    <source>
        <dbReference type="Proteomes" id="UP000590442"/>
    </source>
</evidence>
<organism evidence="2 3">
    <name type="scientific">Saonia flava</name>
    <dbReference type="NCBI Taxonomy" id="523696"/>
    <lineage>
        <taxon>Bacteria</taxon>
        <taxon>Pseudomonadati</taxon>
        <taxon>Bacteroidota</taxon>
        <taxon>Flavobacteriia</taxon>
        <taxon>Flavobacteriales</taxon>
        <taxon>Flavobacteriaceae</taxon>
        <taxon>Saonia</taxon>
    </lineage>
</organism>
<gene>
    <name evidence="2" type="ORF">GGR42_002525</name>
</gene>
<dbReference type="EMBL" id="JAATJJ010000002">
    <property type="protein sequence ID" value="NJB72034.1"/>
    <property type="molecule type" value="Genomic_DNA"/>
</dbReference>
<keyword evidence="1" id="KW-1133">Transmembrane helix</keyword>
<dbReference type="Proteomes" id="UP000590442">
    <property type="component" value="Unassembled WGS sequence"/>
</dbReference>
<dbReference type="AlphaFoldDB" id="A0A846R3V5"/>